<dbReference type="InterPro" id="IPR004417">
    <property type="entry name" value="TrmFO"/>
</dbReference>
<dbReference type="eggNOG" id="COG1206">
    <property type="taxonomic scope" value="Bacteria"/>
</dbReference>
<dbReference type="Pfam" id="PF01134">
    <property type="entry name" value="GIDA"/>
    <property type="match status" value="1"/>
</dbReference>
<dbReference type="Proteomes" id="UP000002620">
    <property type="component" value="Chromosome"/>
</dbReference>
<dbReference type="NCBIfam" id="TIGR00137">
    <property type="entry name" value="gid_trmFO"/>
    <property type="match status" value="1"/>
</dbReference>
<evidence type="ECO:0000256" key="4">
    <source>
        <dbReference type="ARBA" id="ARBA00022630"/>
    </source>
</evidence>
<comment type="subcellular location">
    <subcellularLocation>
        <location evidence="10">Cytoplasm</location>
    </subcellularLocation>
</comment>
<accession>C9RBU4</accession>
<name>C9RBU4_AMMDK</name>
<evidence type="ECO:0000256" key="5">
    <source>
        <dbReference type="ARBA" id="ARBA00022679"/>
    </source>
</evidence>
<dbReference type="EC" id="2.1.1.74" evidence="10"/>
<keyword evidence="13" id="KW-1185">Reference proteome</keyword>
<evidence type="ECO:0000256" key="7">
    <source>
        <dbReference type="ARBA" id="ARBA00022827"/>
    </source>
</evidence>
<dbReference type="RefSeq" id="WP_015738599.1">
    <property type="nucleotide sequence ID" value="NC_013385.1"/>
</dbReference>
<comment type="catalytic activity">
    <reaction evidence="10">
        <text>uridine(54) in tRNA + (6R)-5,10-methylene-5,6,7,8-tetrahydrofolate + NADH + H(+) = 5-methyluridine(54) in tRNA + (6S)-5,6,7,8-tetrahydrofolate + NAD(+)</text>
        <dbReference type="Rhea" id="RHEA:16873"/>
        <dbReference type="Rhea" id="RHEA-COMP:10167"/>
        <dbReference type="Rhea" id="RHEA-COMP:10193"/>
        <dbReference type="ChEBI" id="CHEBI:15378"/>
        <dbReference type="ChEBI" id="CHEBI:15636"/>
        <dbReference type="ChEBI" id="CHEBI:57453"/>
        <dbReference type="ChEBI" id="CHEBI:57540"/>
        <dbReference type="ChEBI" id="CHEBI:57945"/>
        <dbReference type="ChEBI" id="CHEBI:65315"/>
        <dbReference type="ChEBI" id="CHEBI:74447"/>
        <dbReference type="EC" id="2.1.1.74"/>
    </reaction>
</comment>
<comment type="catalytic activity">
    <reaction evidence="10">
        <text>uridine(54) in tRNA + (6R)-5,10-methylene-5,6,7,8-tetrahydrofolate + NADPH + H(+) = 5-methyluridine(54) in tRNA + (6S)-5,6,7,8-tetrahydrofolate + NADP(+)</text>
        <dbReference type="Rhea" id="RHEA:62372"/>
        <dbReference type="Rhea" id="RHEA-COMP:10167"/>
        <dbReference type="Rhea" id="RHEA-COMP:10193"/>
        <dbReference type="ChEBI" id="CHEBI:15378"/>
        <dbReference type="ChEBI" id="CHEBI:15636"/>
        <dbReference type="ChEBI" id="CHEBI:57453"/>
        <dbReference type="ChEBI" id="CHEBI:57783"/>
        <dbReference type="ChEBI" id="CHEBI:58349"/>
        <dbReference type="ChEBI" id="CHEBI:65315"/>
        <dbReference type="ChEBI" id="CHEBI:74447"/>
        <dbReference type="EC" id="2.1.1.74"/>
    </reaction>
</comment>
<dbReference type="GO" id="GO:0047151">
    <property type="term" value="F:tRNA (uracil(54)-C5)-methyltransferase activity, 5,10-methylenetetrahydrofolate-dependent"/>
    <property type="evidence" value="ECO:0007669"/>
    <property type="project" value="UniProtKB-UniRule"/>
</dbReference>
<dbReference type="GO" id="GO:0002098">
    <property type="term" value="P:tRNA wobble uridine modification"/>
    <property type="evidence" value="ECO:0007669"/>
    <property type="project" value="TreeGrafter"/>
</dbReference>
<dbReference type="InterPro" id="IPR002218">
    <property type="entry name" value="MnmG-rel"/>
</dbReference>
<dbReference type="SUPFAM" id="SSF51905">
    <property type="entry name" value="FAD/NAD(P)-binding domain"/>
    <property type="match status" value="1"/>
</dbReference>
<dbReference type="FunFam" id="3.50.50.60:FF:000040">
    <property type="entry name" value="Methylenetetrahydrofolate--tRNA-(uracil-5-)-methyltransferase TrmFO"/>
    <property type="match status" value="1"/>
</dbReference>
<feature type="domain" description="MnmG N-terminal" evidence="11">
    <location>
        <begin position="2"/>
        <end position="365"/>
    </location>
</feature>
<keyword evidence="4 10" id="KW-0285">Flavoprotein</keyword>
<evidence type="ECO:0000256" key="6">
    <source>
        <dbReference type="ARBA" id="ARBA00022694"/>
    </source>
</evidence>
<keyword evidence="9 10" id="KW-0520">NAD</keyword>
<dbReference type="GO" id="GO:0050660">
    <property type="term" value="F:flavin adenine dinucleotide binding"/>
    <property type="evidence" value="ECO:0007669"/>
    <property type="project" value="UniProtKB-UniRule"/>
</dbReference>
<dbReference type="PANTHER" id="PTHR11806">
    <property type="entry name" value="GLUCOSE INHIBITED DIVISION PROTEIN A"/>
    <property type="match status" value="1"/>
</dbReference>
<dbReference type="KEGG" id="adg:Adeg_0573"/>
<dbReference type="OrthoDB" id="9803114at2"/>
<keyword evidence="7 10" id="KW-0274">FAD</keyword>
<keyword evidence="8 10" id="KW-0521">NADP</keyword>
<keyword evidence="5 10" id="KW-0808">Transferase</keyword>
<keyword evidence="2 10" id="KW-0963">Cytoplasm</keyword>
<protein>
    <recommendedName>
        <fullName evidence="10">Methylenetetrahydrofolate--tRNA-(uracil-5-)-methyltransferase TrmFO</fullName>
        <ecNumber evidence="10">2.1.1.74</ecNumber>
    </recommendedName>
    <alternativeName>
        <fullName evidence="10">Folate-dependent tRNA (uracil-5-)-methyltransferase</fullName>
    </alternativeName>
    <alternativeName>
        <fullName evidence="10">Folate-dependent tRNA(M-5-U54)-methyltransferase</fullName>
    </alternativeName>
</protein>
<proteinExistence type="inferred from homology"/>
<dbReference type="InterPro" id="IPR040131">
    <property type="entry name" value="MnmG_N"/>
</dbReference>
<dbReference type="InterPro" id="IPR020595">
    <property type="entry name" value="MnmG-rel_CS"/>
</dbReference>
<dbReference type="PROSITE" id="PS01281">
    <property type="entry name" value="GIDA_2"/>
    <property type="match status" value="1"/>
</dbReference>
<dbReference type="NCBIfam" id="NF003739">
    <property type="entry name" value="PRK05335.1"/>
    <property type="match status" value="1"/>
</dbReference>
<dbReference type="GO" id="GO:0005829">
    <property type="term" value="C:cytosol"/>
    <property type="evidence" value="ECO:0007669"/>
    <property type="project" value="TreeGrafter"/>
</dbReference>
<dbReference type="HOGENOM" id="CLU_033057_1_0_9"/>
<organism evidence="12 13">
    <name type="scientific">Ammonifex degensii (strain DSM 10501 / KC4)</name>
    <dbReference type="NCBI Taxonomy" id="429009"/>
    <lineage>
        <taxon>Bacteria</taxon>
        <taxon>Bacillati</taxon>
        <taxon>Bacillota</taxon>
        <taxon>Clostridia</taxon>
        <taxon>Thermoanaerobacterales</taxon>
        <taxon>Thermoanaerobacteraceae</taxon>
        <taxon>Ammonifex</taxon>
    </lineage>
</organism>
<dbReference type="HAMAP" id="MF_01037">
    <property type="entry name" value="TrmFO"/>
    <property type="match status" value="1"/>
</dbReference>
<keyword evidence="3 10" id="KW-0489">Methyltransferase</keyword>
<evidence type="ECO:0000313" key="13">
    <source>
        <dbReference type="Proteomes" id="UP000002620"/>
    </source>
</evidence>
<dbReference type="AlphaFoldDB" id="C9RBU4"/>
<evidence type="ECO:0000256" key="1">
    <source>
        <dbReference type="ARBA" id="ARBA00001974"/>
    </source>
</evidence>
<dbReference type="GO" id="GO:0030488">
    <property type="term" value="P:tRNA methylation"/>
    <property type="evidence" value="ECO:0007669"/>
    <property type="project" value="TreeGrafter"/>
</dbReference>
<evidence type="ECO:0000259" key="11">
    <source>
        <dbReference type="Pfam" id="PF01134"/>
    </source>
</evidence>
<comment type="similarity">
    <text evidence="10">Belongs to the MnmG family. TrmFO subfamily.</text>
</comment>
<evidence type="ECO:0000256" key="8">
    <source>
        <dbReference type="ARBA" id="ARBA00022857"/>
    </source>
</evidence>
<evidence type="ECO:0000256" key="9">
    <source>
        <dbReference type="ARBA" id="ARBA00023027"/>
    </source>
</evidence>
<evidence type="ECO:0000313" key="12">
    <source>
        <dbReference type="EMBL" id="ACX51721.1"/>
    </source>
</evidence>
<comment type="function">
    <text evidence="10">Catalyzes the folate-dependent formation of 5-methyl-uridine at position 54 (M-5-U54) in all tRNAs.</text>
</comment>
<dbReference type="FunFam" id="3.50.50.60:FF:000035">
    <property type="entry name" value="Methylenetetrahydrofolate--tRNA-(uracil-5-)-methyltransferase TrmFO"/>
    <property type="match status" value="1"/>
</dbReference>
<feature type="binding site" evidence="10">
    <location>
        <begin position="7"/>
        <end position="12"/>
    </location>
    <ligand>
        <name>FAD</name>
        <dbReference type="ChEBI" id="CHEBI:57692"/>
    </ligand>
</feature>
<evidence type="ECO:0000256" key="10">
    <source>
        <dbReference type="HAMAP-Rule" id="MF_01037"/>
    </source>
</evidence>
<dbReference type="EMBL" id="CP001785">
    <property type="protein sequence ID" value="ACX51721.1"/>
    <property type="molecule type" value="Genomic_DNA"/>
</dbReference>
<dbReference type="InterPro" id="IPR036188">
    <property type="entry name" value="FAD/NAD-bd_sf"/>
</dbReference>
<comment type="cofactor">
    <cofactor evidence="1 10">
        <name>FAD</name>
        <dbReference type="ChEBI" id="CHEBI:57692"/>
    </cofactor>
</comment>
<dbReference type="PANTHER" id="PTHR11806:SF2">
    <property type="entry name" value="METHYLENETETRAHYDROFOLATE--TRNA-(URACIL-5-)-METHYLTRANSFERASE TRMFO"/>
    <property type="match status" value="1"/>
</dbReference>
<sequence>MQVVVVGAGLAGSEAAWQIARRGIRVILYEMRPHKMTPAHHTGYFGELVCSNSLRAESLENAVGLLKEEMRRLGSLVMQAAEANRVPAGGSLAVDREGFAAYITEALSSHPLIEIRREEVTSIPDHFPTIIATGPLTSPALSAAIKELTGEEYLYFYDAVAPIVTLESIDQEKVFWSSRYGKGEPAYINCPMTKEEYDRFYEALVTAERVPLKEFEKEIHFEGCMPIEVMAARGRETLLYGPLKPVGLIDPRTGKQPYAVVQLRQDNREGTLFNLVGFQTNLKWSEQKRVFRLIPGLERAEFVRYGVMHRNTFLNAPILLEPTLLCKKKPGLFFAGQITGVEGYVESAAAGLVAGINAARLVRGEKPLVFPPETAHGALLNYITTADPRHFQPMNVNYGLFPPLERKVRDKRRRRLLLAERALAVLEEFIKAHQLEV</sequence>
<evidence type="ECO:0000256" key="3">
    <source>
        <dbReference type="ARBA" id="ARBA00022603"/>
    </source>
</evidence>
<dbReference type="STRING" id="429009.Adeg_0573"/>
<dbReference type="Gene3D" id="3.50.50.60">
    <property type="entry name" value="FAD/NAD(P)-binding domain"/>
    <property type="match status" value="2"/>
</dbReference>
<keyword evidence="6 10" id="KW-0819">tRNA processing</keyword>
<evidence type="ECO:0000256" key="2">
    <source>
        <dbReference type="ARBA" id="ARBA00022490"/>
    </source>
</evidence>
<reference evidence="12 13" key="1">
    <citation type="submission" date="2009-10" db="EMBL/GenBank/DDBJ databases">
        <title>Complete sequence of chromosome of Ammonifex degensii KC4.</title>
        <authorList>
            <consortium name="US DOE Joint Genome Institute"/>
            <person name="Kerfeld C."/>
            <person name="Goodner B."/>
            <person name="Huber H."/>
            <person name="Stetter K."/>
            <person name="Lucas S."/>
            <person name="Copeland A."/>
            <person name="Lapidus A."/>
            <person name="Glavina del Rio T."/>
            <person name="Dalin E."/>
            <person name="Tice H."/>
            <person name="Bruce D."/>
            <person name="Goodwin L."/>
            <person name="Pitluck S."/>
            <person name="Saunders E."/>
            <person name="Brettin T."/>
            <person name="Detter J.C."/>
            <person name="Han C."/>
            <person name="Larimer F."/>
            <person name="Land M."/>
            <person name="Hauser L."/>
            <person name="Kyrpides N."/>
            <person name="Ovchinnikova G."/>
            <person name="Richardson P."/>
        </authorList>
    </citation>
    <scope>NUCLEOTIDE SEQUENCE [LARGE SCALE GENOMIC DNA]</scope>
    <source>
        <strain evidence="13">DSM 10501 / KC4</strain>
    </source>
</reference>
<gene>
    <name evidence="10" type="primary">trmFO</name>
    <name evidence="12" type="ordered locus">Adeg_0573</name>
</gene>